<keyword evidence="2" id="KW-0233">DNA recombination</keyword>
<protein>
    <recommendedName>
        <fullName evidence="3">Tyr recombinase domain-containing protein</fullName>
    </recommendedName>
</protein>
<dbReference type="InterPro" id="IPR002104">
    <property type="entry name" value="Integrase_catalytic"/>
</dbReference>
<feature type="domain" description="Tyr recombinase" evidence="3">
    <location>
        <begin position="1"/>
        <end position="138"/>
    </location>
</feature>
<dbReference type="PANTHER" id="PTHR30349">
    <property type="entry name" value="PHAGE INTEGRASE-RELATED"/>
    <property type="match status" value="1"/>
</dbReference>
<comment type="caution">
    <text evidence="4">The sequence shown here is derived from an EMBL/GenBank/DDBJ whole genome shotgun (WGS) entry which is preliminary data.</text>
</comment>
<evidence type="ECO:0000256" key="1">
    <source>
        <dbReference type="ARBA" id="ARBA00023125"/>
    </source>
</evidence>
<dbReference type="Pfam" id="PF00589">
    <property type="entry name" value="Phage_integrase"/>
    <property type="match status" value="2"/>
</dbReference>
<dbReference type="GO" id="GO:0015074">
    <property type="term" value="P:DNA integration"/>
    <property type="evidence" value="ECO:0007669"/>
    <property type="project" value="InterPro"/>
</dbReference>
<keyword evidence="1" id="KW-0238">DNA-binding</keyword>
<dbReference type="GO" id="GO:0003677">
    <property type="term" value="F:DNA binding"/>
    <property type="evidence" value="ECO:0007669"/>
    <property type="project" value="UniProtKB-KW"/>
</dbReference>
<dbReference type="AlphaFoldDB" id="X0ZKS3"/>
<dbReference type="GO" id="GO:0006310">
    <property type="term" value="P:DNA recombination"/>
    <property type="evidence" value="ECO:0007669"/>
    <property type="project" value="UniProtKB-KW"/>
</dbReference>
<dbReference type="EMBL" id="BART01004383">
    <property type="protein sequence ID" value="GAG70260.1"/>
    <property type="molecule type" value="Genomic_DNA"/>
</dbReference>
<accession>X0ZKS3</accession>
<evidence type="ECO:0000259" key="3">
    <source>
        <dbReference type="PROSITE" id="PS51898"/>
    </source>
</evidence>
<dbReference type="PROSITE" id="PS51898">
    <property type="entry name" value="TYR_RECOMBINASE"/>
    <property type="match status" value="1"/>
</dbReference>
<feature type="non-terminal residue" evidence="4">
    <location>
        <position position="1"/>
    </location>
</feature>
<evidence type="ECO:0000313" key="4">
    <source>
        <dbReference type="EMBL" id="GAG70260.1"/>
    </source>
</evidence>
<evidence type="ECO:0000256" key="2">
    <source>
        <dbReference type="ARBA" id="ARBA00023172"/>
    </source>
</evidence>
<name>X0ZKS3_9ZZZZ</name>
<sequence length="141" mass="15739">VAFLFGFAAGLRISEVIKLKKEDIDFDKGQIFIGDAKGGKDRIVPIPKGLMPKHLKHIPMKCGARAIQAAFTKTCKIAGLFENKPELHFHSLRHGFASKCAASGMPLPYLRDLMGHDNVSTTNIYLRMNPKEALKSYQEHF</sequence>
<organism evidence="4">
    <name type="scientific">marine sediment metagenome</name>
    <dbReference type="NCBI Taxonomy" id="412755"/>
    <lineage>
        <taxon>unclassified sequences</taxon>
        <taxon>metagenomes</taxon>
        <taxon>ecological metagenomes</taxon>
    </lineage>
</organism>
<dbReference type="InterPro" id="IPR011010">
    <property type="entry name" value="DNA_brk_join_enz"/>
</dbReference>
<dbReference type="SUPFAM" id="SSF56349">
    <property type="entry name" value="DNA breaking-rejoining enzymes"/>
    <property type="match status" value="1"/>
</dbReference>
<dbReference type="InterPro" id="IPR013762">
    <property type="entry name" value="Integrase-like_cat_sf"/>
</dbReference>
<gene>
    <name evidence="4" type="ORF">S01H4_11052</name>
</gene>
<reference evidence="4" key="1">
    <citation type="journal article" date="2014" name="Front. Microbiol.">
        <title>High frequency of phylogenetically diverse reductive dehalogenase-homologous genes in deep subseafloor sedimentary metagenomes.</title>
        <authorList>
            <person name="Kawai M."/>
            <person name="Futagami T."/>
            <person name="Toyoda A."/>
            <person name="Takaki Y."/>
            <person name="Nishi S."/>
            <person name="Hori S."/>
            <person name="Arai W."/>
            <person name="Tsubouchi T."/>
            <person name="Morono Y."/>
            <person name="Uchiyama I."/>
            <person name="Ito T."/>
            <person name="Fujiyama A."/>
            <person name="Inagaki F."/>
            <person name="Takami H."/>
        </authorList>
    </citation>
    <scope>NUCLEOTIDE SEQUENCE</scope>
    <source>
        <strain evidence="4">Expedition CK06-06</strain>
    </source>
</reference>
<dbReference type="InterPro" id="IPR050090">
    <property type="entry name" value="Tyrosine_recombinase_XerCD"/>
</dbReference>
<proteinExistence type="predicted"/>
<dbReference type="PANTHER" id="PTHR30349:SF41">
    <property type="entry name" value="INTEGRASE_RECOMBINASE PROTEIN MJ0367-RELATED"/>
    <property type="match status" value="1"/>
</dbReference>
<dbReference type="Gene3D" id="1.10.443.10">
    <property type="entry name" value="Intergrase catalytic core"/>
    <property type="match status" value="2"/>
</dbReference>
<dbReference type="CDD" id="cd00397">
    <property type="entry name" value="DNA_BRE_C"/>
    <property type="match status" value="1"/>
</dbReference>